<gene>
    <name evidence="3" type="ORF">SacazDRAFT_04325</name>
</gene>
<dbReference type="Proteomes" id="UP000004705">
    <property type="component" value="Chromosome"/>
</dbReference>
<dbReference type="PANTHER" id="PTHR21240:SF28">
    <property type="entry name" value="ISO-OROTATE DECARBOXYLASE (EUROFUNG)"/>
    <property type="match status" value="1"/>
</dbReference>
<keyword evidence="3" id="KW-0378">Hydrolase</keyword>
<feature type="domain" description="Amidohydrolase-related" evidence="2">
    <location>
        <begin position="62"/>
        <end position="252"/>
    </location>
</feature>
<dbReference type="InterPro" id="IPR032465">
    <property type="entry name" value="ACMSD"/>
</dbReference>
<evidence type="ECO:0000259" key="2">
    <source>
        <dbReference type="Pfam" id="PF04909"/>
    </source>
</evidence>
<name>H8G469_9PSEU</name>
<keyword evidence="4" id="KW-1185">Reference proteome</keyword>
<accession>H8G469</accession>
<sequence>MSTRHTGRVFDFHARLPPRPGAARTLLATMDRHGIGRAVVCAGGTVKPDTLSRWLIDGGHTETGADNDAVLAACEGEGDRLVPFYFANPHEPLARYLDRASGFRGVEVSPAVHGVALTDTRVRSIADAAGEYGHPFYTVCLSRPGCGVTEFAALAREFPNTTFVLGHLGIGNIDFHAVNLVRDLANVVVETSGGYSSVAAAAVERLGADRVLFAGEYPLQDHAVELAKIAALELSDVDAERVLYGNALRILGEEGERAR</sequence>
<dbReference type="InterPro" id="IPR006680">
    <property type="entry name" value="Amidohydro-rel"/>
</dbReference>
<evidence type="ECO:0000313" key="3">
    <source>
        <dbReference type="EMBL" id="EHY91167.1"/>
    </source>
</evidence>
<protein>
    <submittedName>
        <fullName evidence="3">TIM-barrel fold metal-dependent hydrolase</fullName>
    </submittedName>
</protein>
<dbReference type="HOGENOM" id="CLU_044590_6_2_11"/>
<dbReference type="GO" id="GO:0016831">
    <property type="term" value="F:carboxy-lyase activity"/>
    <property type="evidence" value="ECO:0007669"/>
    <property type="project" value="InterPro"/>
</dbReference>
<evidence type="ECO:0000256" key="1">
    <source>
        <dbReference type="ARBA" id="ARBA00023239"/>
    </source>
</evidence>
<dbReference type="GO" id="GO:0019748">
    <property type="term" value="P:secondary metabolic process"/>
    <property type="evidence" value="ECO:0007669"/>
    <property type="project" value="TreeGrafter"/>
</dbReference>
<dbReference type="InterPro" id="IPR032466">
    <property type="entry name" value="Metal_Hydrolase"/>
</dbReference>
<organism evidence="3 4">
    <name type="scientific">Saccharomonospora azurea NA-128</name>
    <dbReference type="NCBI Taxonomy" id="882081"/>
    <lineage>
        <taxon>Bacteria</taxon>
        <taxon>Bacillati</taxon>
        <taxon>Actinomycetota</taxon>
        <taxon>Actinomycetes</taxon>
        <taxon>Pseudonocardiales</taxon>
        <taxon>Pseudonocardiaceae</taxon>
        <taxon>Saccharomonospora</taxon>
    </lineage>
</organism>
<dbReference type="EMBL" id="CM001466">
    <property type="protein sequence ID" value="EHY91167.1"/>
    <property type="molecule type" value="Genomic_DNA"/>
</dbReference>
<dbReference type="AlphaFoldDB" id="H8G469"/>
<evidence type="ECO:0000313" key="4">
    <source>
        <dbReference type="Proteomes" id="UP000004705"/>
    </source>
</evidence>
<reference evidence="3 4" key="1">
    <citation type="journal article" date="2012" name="Stand. Genomic Sci.">
        <title>Genome sequence of the soil bacterium Saccharomonospora azurea type strain (NA-128(T)).</title>
        <authorList>
            <person name="Klenk H.P."/>
            <person name="Held B."/>
            <person name="Lucas S."/>
            <person name="Lapidus A."/>
            <person name="Copeland A."/>
            <person name="Hammon N."/>
            <person name="Pitluck S."/>
            <person name="Goodwin L.A."/>
            <person name="Han C."/>
            <person name="Tapia R."/>
            <person name="Brambilla E.M."/>
            <person name="Potter G."/>
            <person name="Land M."/>
            <person name="Ivanova N."/>
            <person name="Rohde M."/>
            <person name="Goker M."/>
            <person name="Detter J.C."/>
            <person name="Kyrpides N.C."/>
            <person name="Woyke T."/>
        </authorList>
    </citation>
    <scope>NUCLEOTIDE SEQUENCE [LARGE SCALE GENOMIC DNA]</scope>
    <source>
        <strain evidence="3 4">NA-128</strain>
    </source>
</reference>
<dbReference type="PANTHER" id="PTHR21240">
    <property type="entry name" value="2-AMINO-3-CARBOXYLMUCONATE-6-SEMIALDEHYDE DECARBOXYLASE"/>
    <property type="match status" value="1"/>
</dbReference>
<proteinExistence type="predicted"/>
<dbReference type="SUPFAM" id="SSF51556">
    <property type="entry name" value="Metallo-dependent hydrolases"/>
    <property type="match status" value="1"/>
</dbReference>
<keyword evidence="1" id="KW-0456">Lyase</keyword>
<dbReference type="Pfam" id="PF04909">
    <property type="entry name" value="Amidohydro_2"/>
    <property type="match status" value="1"/>
</dbReference>
<dbReference type="Gene3D" id="3.20.20.140">
    <property type="entry name" value="Metal-dependent hydrolases"/>
    <property type="match status" value="1"/>
</dbReference>
<dbReference type="GO" id="GO:0016787">
    <property type="term" value="F:hydrolase activity"/>
    <property type="evidence" value="ECO:0007669"/>
    <property type="project" value="UniProtKB-KW"/>
</dbReference>
<dbReference type="GO" id="GO:0005737">
    <property type="term" value="C:cytoplasm"/>
    <property type="evidence" value="ECO:0007669"/>
    <property type="project" value="TreeGrafter"/>
</dbReference>